<gene>
    <name evidence="5" type="ORF">BST26_19800</name>
</gene>
<sequence length="216" mass="22664">MDWDSAYRGEAVFEGPPPWNIGEPQPELATLIDSGAISGAVLDAGCGHAELGLALAARGHDVVGIDLSPTAVAAATAAAAERGLPNATFVADDITAFTGYDGRFDTIVDSTLFHSLPVEGRDGYQRSIVAAAAPGARYYVLAFAKGAFPDDQDTKPNEVDEAELRAAVEPYWTIDEIRPAKIHANPPPGVPIPAEALDAAGRVQMPAWLLRAHKPA</sequence>
<evidence type="ECO:0000313" key="5">
    <source>
        <dbReference type="EMBL" id="ORA64316.1"/>
    </source>
</evidence>
<dbReference type="GO" id="GO:0032259">
    <property type="term" value="P:methylation"/>
    <property type="evidence" value="ECO:0007669"/>
    <property type="project" value="UniProtKB-KW"/>
</dbReference>
<dbReference type="EMBL" id="MVHS01000074">
    <property type="protein sequence ID" value="ORA64316.1"/>
    <property type="molecule type" value="Genomic_DNA"/>
</dbReference>
<dbReference type="STRING" id="444597.BST26_19800"/>
<dbReference type="Pfam" id="PF13649">
    <property type="entry name" value="Methyltransf_25"/>
    <property type="match status" value="1"/>
</dbReference>
<dbReference type="OrthoDB" id="3825914at2"/>
<feature type="domain" description="Methyltransferase" evidence="4">
    <location>
        <begin position="41"/>
        <end position="135"/>
    </location>
</feature>
<keyword evidence="3" id="KW-0949">S-adenosyl-L-methionine</keyword>
<keyword evidence="1 5" id="KW-0489">Methyltransferase</keyword>
<reference evidence="5 6" key="1">
    <citation type="submission" date="2016-12" db="EMBL/GenBank/DDBJ databases">
        <title>The new phylogeny of genus Mycobacterium.</title>
        <authorList>
            <person name="Tortoli E."/>
            <person name="Trovato A."/>
            <person name="Cirillo D.M."/>
        </authorList>
    </citation>
    <scope>NUCLEOTIDE SEQUENCE [LARGE SCALE GENOMIC DNA]</scope>
    <source>
        <strain evidence="5 6">DSM 45130</strain>
    </source>
</reference>
<dbReference type="SUPFAM" id="SSF53335">
    <property type="entry name" value="S-adenosyl-L-methionine-dependent methyltransferases"/>
    <property type="match status" value="1"/>
</dbReference>
<dbReference type="PANTHER" id="PTHR43464:SF19">
    <property type="entry name" value="UBIQUINONE BIOSYNTHESIS O-METHYLTRANSFERASE, MITOCHONDRIAL"/>
    <property type="match status" value="1"/>
</dbReference>
<dbReference type="Gene3D" id="3.40.50.150">
    <property type="entry name" value="Vaccinia Virus protein VP39"/>
    <property type="match status" value="1"/>
</dbReference>
<dbReference type="CDD" id="cd02440">
    <property type="entry name" value="AdoMet_MTases"/>
    <property type="match status" value="1"/>
</dbReference>
<organism evidence="5 6">
    <name type="scientific">Mycolicibacterium insubricum</name>
    <dbReference type="NCBI Taxonomy" id="444597"/>
    <lineage>
        <taxon>Bacteria</taxon>
        <taxon>Bacillati</taxon>
        <taxon>Actinomycetota</taxon>
        <taxon>Actinomycetes</taxon>
        <taxon>Mycobacteriales</taxon>
        <taxon>Mycobacteriaceae</taxon>
        <taxon>Mycolicibacterium</taxon>
    </lineage>
</organism>
<evidence type="ECO:0000256" key="1">
    <source>
        <dbReference type="ARBA" id="ARBA00022603"/>
    </source>
</evidence>
<evidence type="ECO:0000256" key="3">
    <source>
        <dbReference type="ARBA" id="ARBA00022691"/>
    </source>
</evidence>
<keyword evidence="6" id="KW-1185">Reference proteome</keyword>
<dbReference type="AlphaFoldDB" id="A0A1X0CVU5"/>
<dbReference type="PANTHER" id="PTHR43464">
    <property type="entry name" value="METHYLTRANSFERASE"/>
    <property type="match status" value="1"/>
</dbReference>
<dbReference type="GO" id="GO:0008757">
    <property type="term" value="F:S-adenosylmethionine-dependent methyltransferase activity"/>
    <property type="evidence" value="ECO:0007669"/>
    <property type="project" value="InterPro"/>
</dbReference>
<dbReference type="InterPro" id="IPR029063">
    <property type="entry name" value="SAM-dependent_MTases_sf"/>
</dbReference>
<accession>A0A1X0CVU5</accession>
<dbReference type="InterPro" id="IPR008854">
    <property type="entry name" value="TPMT"/>
</dbReference>
<proteinExistence type="predicted"/>
<dbReference type="Proteomes" id="UP000192801">
    <property type="component" value="Unassembled WGS sequence"/>
</dbReference>
<comment type="caution">
    <text evidence="5">The sequence shown here is derived from an EMBL/GenBank/DDBJ whole genome shotgun (WGS) entry which is preliminary data.</text>
</comment>
<protein>
    <submittedName>
        <fullName evidence="5">SAM-dependent methyltransferase</fullName>
    </submittedName>
</protein>
<evidence type="ECO:0000256" key="2">
    <source>
        <dbReference type="ARBA" id="ARBA00022679"/>
    </source>
</evidence>
<evidence type="ECO:0000259" key="4">
    <source>
        <dbReference type="Pfam" id="PF13649"/>
    </source>
</evidence>
<name>A0A1X0CVU5_9MYCO</name>
<dbReference type="InterPro" id="IPR041698">
    <property type="entry name" value="Methyltransf_25"/>
</dbReference>
<dbReference type="PROSITE" id="PS51585">
    <property type="entry name" value="SAM_MT_TPMT"/>
    <property type="match status" value="1"/>
</dbReference>
<keyword evidence="2 5" id="KW-0808">Transferase</keyword>
<evidence type="ECO:0000313" key="6">
    <source>
        <dbReference type="Proteomes" id="UP000192801"/>
    </source>
</evidence>